<evidence type="ECO:0000256" key="1">
    <source>
        <dbReference type="SAM" id="MobiDB-lite"/>
    </source>
</evidence>
<evidence type="ECO:0000313" key="2">
    <source>
        <dbReference type="EMBL" id="KAF2277429.1"/>
    </source>
</evidence>
<organism evidence="2 3">
    <name type="scientific">Westerdykella ornata</name>
    <dbReference type="NCBI Taxonomy" id="318751"/>
    <lineage>
        <taxon>Eukaryota</taxon>
        <taxon>Fungi</taxon>
        <taxon>Dikarya</taxon>
        <taxon>Ascomycota</taxon>
        <taxon>Pezizomycotina</taxon>
        <taxon>Dothideomycetes</taxon>
        <taxon>Pleosporomycetidae</taxon>
        <taxon>Pleosporales</taxon>
        <taxon>Sporormiaceae</taxon>
        <taxon>Westerdykella</taxon>
    </lineage>
</organism>
<dbReference type="GeneID" id="54547627"/>
<proteinExistence type="predicted"/>
<evidence type="ECO:0000313" key="3">
    <source>
        <dbReference type="Proteomes" id="UP000800097"/>
    </source>
</evidence>
<keyword evidence="3" id="KW-1185">Reference proteome</keyword>
<protein>
    <submittedName>
        <fullName evidence="2">Uncharacterized protein</fullName>
    </submittedName>
</protein>
<name>A0A6A6JR38_WESOR</name>
<reference evidence="2" key="1">
    <citation type="journal article" date="2020" name="Stud. Mycol.">
        <title>101 Dothideomycetes genomes: a test case for predicting lifestyles and emergence of pathogens.</title>
        <authorList>
            <person name="Haridas S."/>
            <person name="Albert R."/>
            <person name="Binder M."/>
            <person name="Bloem J."/>
            <person name="Labutti K."/>
            <person name="Salamov A."/>
            <person name="Andreopoulos B."/>
            <person name="Baker S."/>
            <person name="Barry K."/>
            <person name="Bills G."/>
            <person name="Bluhm B."/>
            <person name="Cannon C."/>
            <person name="Castanera R."/>
            <person name="Culley D."/>
            <person name="Daum C."/>
            <person name="Ezra D."/>
            <person name="Gonzalez J."/>
            <person name="Henrissat B."/>
            <person name="Kuo A."/>
            <person name="Liang C."/>
            <person name="Lipzen A."/>
            <person name="Lutzoni F."/>
            <person name="Magnuson J."/>
            <person name="Mondo S."/>
            <person name="Nolan M."/>
            <person name="Ohm R."/>
            <person name="Pangilinan J."/>
            <person name="Park H.-J."/>
            <person name="Ramirez L."/>
            <person name="Alfaro M."/>
            <person name="Sun H."/>
            <person name="Tritt A."/>
            <person name="Yoshinaga Y."/>
            <person name="Zwiers L.-H."/>
            <person name="Turgeon B."/>
            <person name="Goodwin S."/>
            <person name="Spatafora J."/>
            <person name="Crous P."/>
            <person name="Grigoriev I."/>
        </authorList>
    </citation>
    <scope>NUCLEOTIDE SEQUENCE</scope>
    <source>
        <strain evidence="2">CBS 379.55</strain>
    </source>
</reference>
<dbReference type="RefSeq" id="XP_033654968.1">
    <property type="nucleotide sequence ID" value="XM_033794452.1"/>
</dbReference>
<dbReference type="Proteomes" id="UP000800097">
    <property type="component" value="Unassembled WGS sequence"/>
</dbReference>
<accession>A0A6A6JR38</accession>
<feature type="region of interest" description="Disordered" evidence="1">
    <location>
        <begin position="7"/>
        <end position="29"/>
    </location>
</feature>
<dbReference type="AlphaFoldDB" id="A0A6A6JR38"/>
<gene>
    <name evidence="2" type="ORF">EI97DRAFT_291523</name>
</gene>
<dbReference type="EMBL" id="ML986490">
    <property type="protein sequence ID" value="KAF2277429.1"/>
    <property type="molecule type" value="Genomic_DNA"/>
</dbReference>
<sequence length="150" mass="16271">MQYKEVANRLQGDVQSDVHSRSTSQSKTAPVGIVRHVVDTQATQALAKPAHKLQLQRPELLCAMHWYDSTDGYPDPASPAAVDIRTWCLAGLETTDSVFLTTAAREQAREAKLLVANLRCVAAAGFLAPDAFLSQDRHLRPGDTPCSSDG</sequence>